<name>A0A1A9VI89_GLOAU</name>
<dbReference type="VEuPathDB" id="VectorBase:GAUT038312"/>
<dbReference type="AlphaFoldDB" id="A0A1A9VI89"/>
<keyword evidence="2" id="KW-1185">Reference proteome</keyword>
<organism evidence="1 2">
    <name type="scientific">Glossina austeni</name>
    <name type="common">Savannah tsetse fly</name>
    <dbReference type="NCBI Taxonomy" id="7395"/>
    <lineage>
        <taxon>Eukaryota</taxon>
        <taxon>Metazoa</taxon>
        <taxon>Ecdysozoa</taxon>
        <taxon>Arthropoda</taxon>
        <taxon>Hexapoda</taxon>
        <taxon>Insecta</taxon>
        <taxon>Pterygota</taxon>
        <taxon>Neoptera</taxon>
        <taxon>Endopterygota</taxon>
        <taxon>Diptera</taxon>
        <taxon>Brachycera</taxon>
        <taxon>Muscomorpha</taxon>
        <taxon>Hippoboscoidea</taxon>
        <taxon>Glossinidae</taxon>
        <taxon>Glossina</taxon>
    </lineage>
</organism>
<evidence type="ECO:0000313" key="1">
    <source>
        <dbReference type="EnsemblMetazoa" id="GAUT038312-PA"/>
    </source>
</evidence>
<dbReference type="Proteomes" id="UP000078200">
    <property type="component" value="Unassembled WGS sequence"/>
</dbReference>
<sequence length="174" mass="19716">MFVARHHAAKGSKAVPSFRDLNELFVKTQSAKVDLPNGLEVSNLASLAWKISQEEVDHRTSITTGRKLDNSNAGRELPYGLLKKQMLLEVSSEHNQTIFKLNFIPSVYTVPYSAQYRTKQRKRQVQLHMLIQIHIPIDGDDGVDGGDGGDDIKILKIPFSCYMRSPFSVYFHNR</sequence>
<accession>A0A1A9VI89</accession>
<protein>
    <submittedName>
        <fullName evidence="1">Uncharacterized protein</fullName>
    </submittedName>
</protein>
<proteinExistence type="predicted"/>
<dbReference type="EnsemblMetazoa" id="GAUT038312-RA">
    <property type="protein sequence ID" value="GAUT038312-PA"/>
    <property type="gene ID" value="GAUT038312"/>
</dbReference>
<reference evidence="1" key="1">
    <citation type="submission" date="2020-05" db="UniProtKB">
        <authorList>
            <consortium name="EnsemblMetazoa"/>
        </authorList>
    </citation>
    <scope>IDENTIFICATION</scope>
    <source>
        <strain evidence="1">TTRI</strain>
    </source>
</reference>
<evidence type="ECO:0000313" key="2">
    <source>
        <dbReference type="Proteomes" id="UP000078200"/>
    </source>
</evidence>